<proteinExistence type="predicted"/>
<dbReference type="EMBL" id="HBFW01020730">
    <property type="protein sequence ID" value="CAD8942267.1"/>
    <property type="molecule type" value="Transcribed_RNA"/>
</dbReference>
<name>A0A7S1DAI3_CYCTE</name>
<dbReference type="InterPro" id="IPR005114">
    <property type="entry name" value="Helicase_assoc"/>
</dbReference>
<evidence type="ECO:0000313" key="2">
    <source>
        <dbReference type="EMBL" id="CAD8942267.1"/>
    </source>
</evidence>
<dbReference type="PANTHER" id="PTHR33418">
    <property type="entry name" value="HELICASE-ASSOCIATED"/>
    <property type="match status" value="1"/>
</dbReference>
<dbReference type="Gene3D" id="6.10.140.530">
    <property type="match status" value="1"/>
</dbReference>
<dbReference type="AlphaFoldDB" id="A0A7S1DAI3"/>
<evidence type="ECO:0000259" key="1">
    <source>
        <dbReference type="Pfam" id="PF03457"/>
    </source>
</evidence>
<dbReference type="Pfam" id="PF03457">
    <property type="entry name" value="HA"/>
    <property type="match status" value="1"/>
</dbReference>
<sequence>MAPGPTETPWSMLCMAATDRLSDESIGEKAPSSSDGVSKVEGDEQVACLLCFETIQQEDAKQGEVRKKRGRPKKKSLVHRSPKYVKGTRYLRGIPAVSKRDEQWNVMFKRLQDFKHQYGHCNVPQGYTLDPELATWVKNQRQAYRYMLDKKTTKRISPDRVTRLNHVGFEWRKYVRSVEWKPPKRMQPTLTIPNGLYCNESL</sequence>
<gene>
    <name evidence="2" type="ORF">CTEN0397_LOCUS13333</name>
</gene>
<protein>
    <recommendedName>
        <fullName evidence="1">Helicase-associated domain-containing protein</fullName>
    </recommendedName>
</protein>
<reference evidence="2" key="1">
    <citation type="submission" date="2021-01" db="EMBL/GenBank/DDBJ databases">
        <authorList>
            <person name="Corre E."/>
            <person name="Pelletier E."/>
            <person name="Niang G."/>
            <person name="Scheremetjew M."/>
            <person name="Finn R."/>
            <person name="Kale V."/>
            <person name="Holt S."/>
            <person name="Cochrane G."/>
            <person name="Meng A."/>
            <person name="Brown T."/>
            <person name="Cohen L."/>
        </authorList>
    </citation>
    <scope>NUCLEOTIDE SEQUENCE</scope>
    <source>
        <strain evidence="2">ECT3854</strain>
    </source>
</reference>
<organism evidence="2">
    <name type="scientific">Cyclophora tenuis</name>
    <name type="common">Marine diatom</name>
    <dbReference type="NCBI Taxonomy" id="216820"/>
    <lineage>
        <taxon>Eukaryota</taxon>
        <taxon>Sar</taxon>
        <taxon>Stramenopiles</taxon>
        <taxon>Ochrophyta</taxon>
        <taxon>Bacillariophyta</taxon>
        <taxon>Fragilariophyceae</taxon>
        <taxon>Fragilariophycidae</taxon>
        <taxon>Cyclophorales</taxon>
        <taxon>Cyclophoraceae</taxon>
        <taxon>Cyclophora</taxon>
    </lineage>
</organism>
<accession>A0A7S1DAI3</accession>
<dbReference type="PANTHER" id="PTHR33418:SF1">
    <property type="entry name" value="HELICASE-ASSOCIATED DOMAIN-CONTAINING PROTEIN"/>
    <property type="match status" value="1"/>
</dbReference>
<feature type="domain" description="Helicase-associated" evidence="1">
    <location>
        <begin position="101"/>
        <end position="169"/>
    </location>
</feature>